<dbReference type="AlphaFoldDB" id="A0A0N1HZR5"/>
<keyword evidence="2" id="KW-1133">Transmembrane helix</keyword>
<keyword evidence="4" id="KW-1185">Reference proteome</keyword>
<dbReference type="PANTHER" id="PTHR21780:SF0">
    <property type="entry name" value="TRANSMEMBRANE PROTEIN 209"/>
    <property type="match status" value="1"/>
</dbReference>
<feature type="region of interest" description="Disordered" evidence="1">
    <location>
        <begin position="257"/>
        <end position="282"/>
    </location>
</feature>
<protein>
    <submittedName>
        <fullName evidence="3">Uncharacterized protein</fullName>
    </submittedName>
</protein>
<keyword evidence="2" id="KW-0472">Membrane</keyword>
<feature type="compositionally biased region" description="Polar residues" evidence="1">
    <location>
        <begin position="272"/>
        <end position="282"/>
    </location>
</feature>
<dbReference type="PANTHER" id="PTHR21780">
    <property type="entry name" value="TRANSMEMBRANE PROTEIN 209"/>
    <property type="match status" value="1"/>
</dbReference>
<dbReference type="EMBL" id="LJSK01000079">
    <property type="protein sequence ID" value="KPI87645.1"/>
    <property type="molecule type" value="Genomic_DNA"/>
</dbReference>
<evidence type="ECO:0000313" key="3">
    <source>
        <dbReference type="EMBL" id="KPI87645.1"/>
    </source>
</evidence>
<accession>A0A0N1HZR5</accession>
<gene>
    <name evidence="3" type="ORF">ABL78_3302</name>
</gene>
<feature type="region of interest" description="Disordered" evidence="1">
    <location>
        <begin position="145"/>
        <end position="165"/>
    </location>
</feature>
<dbReference type="OrthoDB" id="261489at2759"/>
<proteinExistence type="predicted"/>
<dbReference type="Proteomes" id="UP000038009">
    <property type="component" value="Unassembled WGS sequence"/>
</dbReference>
<evidence type="ECO:0000313" key="4">
    <source>
        <dbReference type="Proteomes" id="UP000038009"/>
    </source>
</evidence>
<dbReference type="InterPro" id="IPR019176">
    <property type="entry name" value="Cytochrome_B561-rel"/>
</dbReference>
<reference evidence="3 4" key="1">
    <citation type="journal article" date="2015" name="PLoS Pathog.">
        <title>Leptomonas seymouri: Adaptations to the Dixenous Life Cycle Analyzed by Genome Sequencing, Transcriptome Profiling and Co-infection with Leishmania donovani.</title>
        <authorList>
            <person name="Kraeva N."/>
            <person name="Butenko A."/>
            <person name="Hlavacova J."/>
            <person name="Kostygov A."/>
            <person name="Myskova J."/>
            <person name="Grybchuk D."/>
            <person name="Lestinova T."/>
            <person name="Votypka J."/>
            <person name="Volf P."/>
            <person name="Opperdoes F."/>
            <person name="Flegontov P."/>
            <person name="Lukes J."/>
            <person name="Yurchenko V."/>
        </authorList>
    </citation>
    <scope>NUCLEOTIDE SEQUENCE [LARGE SCALE GENOMIC DNA]</scope>
    <source>
        <strain evidence="3 4">ATCC 30220</strain>
    </source>
</reference>
<feature type="transmembrane region" description="Helical" evidence="2">
    <location>
        <begin position="30"/>
        <end position="49"/>
    </location>
</feature>
<dbReference type="VEuPathDB" id="TriTrypDB:Lsey_0079_0310"/>
<evidence type="ECO:0000256" key="1">
    <source>
        <dbReference type="SAM" id="MobiDB-lite"/>
    </source>
</evidence>
<name>A0A0N1HZR5_LEPSE</name>
<sequence>MRYSYYKKLISEERRQRGPHYGRQARVRQLTIFTSLTLGLYVMCTYNIWCHPRPIHHVWIDGVLVEVVEENWVDHARTGLLYLGLCCAGLLGLLRLCFGVTSSSASPVDDPNAFTLPQQETRGRRGVQKPQEDISTIAVPAWARRRAEGQQVPRNPMEGLPMNRGVPTTAAAMASDRTRTFDASRPMRSDKDLNVFLAYEAGLAQQQQQPQRRLSAGDSIGLRYRGTADDNVYHADVDAVGQGALTVAYERRGLQSGASRRGEGGMGPAAPSSVSYSGGPASTPSTLPWAELGICHVEEALQRTREWMSEVCRKLIDDVDQCDRWFNEHQIEAFDCHHSLQELLPAPTTAAAPAPMATASQARPGGWWGASSAASSFGAPAAPAAPQLEPKLAALLREKAYCRQAQQGMQELDTALRYDQRLALEARLDISGTFPSSSLTRPSNAELTATREYVVDRLRTFAKQRFLVSYNASGGDAETWRSGYPCDAHLLLHVLRVSVKGLSEYLRFGYQTGTQTQDLALCVGDTGEPYFYVRFRQGSSETLLSTQQGPTSLMEAVLAFAAVIHTYYRDVFGGIRGTVDLAEVGLLKVVTEGRRPAWGEGVGGEW</sequence>
<dbReference type="GO" id="GO:0016020">
    <property type="term" value="C:membrane"/>
    <property type="evidence" value="ECO:0007669"/>
    <property type="project" value="TreeGrafter"/>
</dbReference>
<organism evidence="3 4">
    <name type="scientific">Leptomonas seymouri</name>
    <dbReference type="NCBI Taxonomy" id="5684"/>
    <lineage>
        <taxon>Eukaryota</taxon>
        <taxon>Discoba</taxon>
        <taxon>Euglenozoa</taxon>
        <taxon>Kinetoplastea</taxon>
        <taxon>Metakinetoplastina</taxon>
        <taxon>Trypanosomatida</taxon>
        <taxon>Trypanosomatidae</taxon>
        <taxon>Leishmaniinae</taxon>
        <taxon>Leptomonas</taxon>
    </lineage>
</organism>
<comment type="caution">
    <text evidence="3">The sequence shown here is derived from an EMBL/GenBank/DDBJ whole genome shotgun (WGS) entry which is preliminary data.</text>
</comment>
<dbReference type="OMA" id="QRGDRHG"/>
<evidence type="ECO:0000256" key="2">
    <source>
        <dbReference type="SAM" id="Phobius"/>
    </source>
</evidence>
<keyword evidence="2" id="KW-0812">Transmembrane</keyword>